<dbReference type="EMBL" id="CAEZZX010000053">
    <property type="protein sequence ID" value="CAB4775294.1"/>
    <property type="molecule type" value="Genomic_DNA"/>
</dbReference>
<keyword evidence="2" id="KW-0812">Transmembrane</keyword>
<name>A0A6J6VUY9_9ZZZZ</name>
<feature type="region of interest" description="Disordered" evidence="1">
    <location>
        <begin position="90"/>
        <end position="134"/>
    </location>
</feature>
<keyword evidence="2" id="KW-1133">Transmembrane helix</keyword>
<sequence length="134" mass="14927">MPLSDHEQRMLEQMERALYAEDPKLASTLRGSGFASGVRRRFGLAAIGFLIGVGLLLVGVVFKIEPVSVLGFIQMLLSVTYVVAWRDKPKTPDTVEGAIGPNPTKSKKKSKRNNASFMDGMEERWRRRSDDNGM</sequence>
<feature type="compositionally biased region" description="Basic and acidic residues" evidence="1">
    <location>
        <begin position="121"/>
        <end position="134"/>
    </location>
</feature>
<proteinExistence type="predicted"/>
<organism evidence="3">
    <name type="scientific">freshwater metagenome</name>
    <dbReference type="NCBI Taxonomy" id="449393"/>
    <lineage>
        <taxon>unclassified sequences</taxon>
        <taxon>metagenomes</taxon>
        <taxon>ecological metagenomes</taxon>
    </lineage>
</organism>
<protein>
    <submittedName>
        <fullName evidence="3">Unannotated protein</fullName>
    </submittedName>
</protein>
<evidence type="ECO:0000256" key="1">
    <source>
        <dbReference type="SAM" id="MobiDB-lite"/>
    </source>
</evidence>
<feature type="transmembrane region" description="Helical" evidence="2">
    <location>
        <begin position="42"/>
        <end position="62"/>
    </location>
</feature>
<evidence type="ECO:0000313" key="3">
    <source>
        <dbReference type="EMBL" id="CAB4775294.1"/>
    </source>
</evidence>
<evidence type="ECO:0000256" key="2">
    <source>
        <dbReference type="SAM" id="Phobius"/>
    </source>
</evidence>
<keyword evidence="2" id="KW-0472">Membrane</keyword>
<reference evidence="3" key="1">
    <citation type="submission" date="2020-05" db="EMBL/GenBank/DDBJ databases">
        <authorList>
            <person name="Chiriac C."/>
            <person name="Salcher M."/>
            <person name="Ghai R."/>
            <person name="Kavagutti S V."/>
        </authorList>
    </citation>
    <scope>NUCLEOTIDE SEQUENCE</scope>
</reference>
<feature type="transmembrane region" description="Helical" evidence="2">
    <location>
        <begin position="68"/>
        <end position="85"/>
    </location>
</feature>
<dbReference type="InterPro" id="IPR021401">
    <property type="entry name" value="DUF3040"/>
</dbReference>
<accession>A0A6J6VUY9</accession>
<gene>
    <name evidence="3" type="ORF">UFOPK2938_00375</name>
</gene>
<dbReference type="AlphaFoldDB" id="A0A6J6VUY9"/>
<dbReference type="Pfam" id="PF11239">
    <property type="entry name" value="DUF3040"/>
    <property type="match status" value="1"/>
</dbReference>